<dbReference type="EMBL" id="JAHMHR010000069">
    <property type="protein sequence ID" value="KAK1658726.1"/>
    <property type="molecule type" value="Genomic_DNA"/>
</dbReference>
<dbReference type="PANTHER" id="PTHR42037:SF1">
    <property type="match status" value="1"/>
</dbReference>
<dbReference type="InterPro" id="IPR027796">
    <property type="entry name" value="OTT_1508_deam-like"/>
</dbReference>
<dbReference type="RefSeq" id="XP_060423490.1">
    <property type="nucleotide sequence ID" value="XM_060576204.1"/>
</dbReference>
<organism evidence="1 2">
    <name type="scientific">Colletotrichum godetiae</name>
    <dbReference type="NCBI Taxonomy" id="1209918"/>
    <lineage>
        <taxon>Eukaryota</taxon>
        <taxon>Fungi</taxon>
        <taxon>Dikarya</taxon>
        <taxon>Ascomycota</taxon>
        <taxon>Pezizomycotina</taxon>
        <taxon>Sordariomycetes</taxon>
        <taxon>Hypocreomycetidae</taxon>
        <taxon>Glomerellales</taxon>
        <taxon>Glomerellaceae</taxon>
        <taxon>Colletotrichum</taxon>
        <taxon>Colletotrichum acutatum species complex</taxon>
    </lineage>
</organism>
<proteinExistence type="predicted"/>
<dbReference type="Proteomes" id="UP001224890">
    <property type="component" value="Unassembled WGS sequence"/>
</dbReference>
<name>A0AAJ0ENL8_9PEZI</name>
<reference evidence="1" key="1">
    <citation type="submission" date="2021-06" db="EMBL/GenBank/DDBJ databases">
        <title>Comparative genomics, transcriptomics and evolutionary studies reveal genomic signatures of adaptation to plant cell wall in hemibiotrophic fungi.</title>
        <authorList>
            <consortium name="DOE Joint Genome Institute"/>
            <person name="Baroncelli R."/>
            <person name="Diaz J.F."/>
            <person name="Benocci T."/>
            <person name="Peng M."/>
            <person name="Battaglia E."/>
            <person name="Haridas S."/>
            <person name="Andreopoulos W."/>
            <person name="Labutti K."/>
            <person name="Pangilinan J."/>
            <person name="Floch G.L."/>
            <person name="Makela M.R."/>
            <person name="Henrissat B."/>
            <person name="Grigoriev I.V."/>
            <person name="Crouch J.A."/>
            <person name="De Vries R.P."/>
            <person name="Sukno S.A."/>
            <person name="Thon M.R."/>
        </authorList>
    </citation>
    <scope>NUCLEOTIDE SEQUENCE</scope>
    <source>
        <strain evidence="1">CBS 193.32</strain>
    </source>
</reference>
<dbReference type="PANTHER" id="PTHR42037">
    <property type="match status" value="1"/>
</dbReference>
<accession>A0AAJ0ENL8</accession>
<evidence type="ECO:0000313" key="1">
    <source>
        <dbReference type="EMBL" id="KAK1658726.1"/>
    </source>
</evidence>
<gene>
    <name evidence="1" type="ORF">BDP55DRAFT_681578</name>
</gene>
<sequence length="497" mass="57435">MFISPTLIAATAELISMKSRVINKFYEPLVLLKALNDEMTNLAEFVDPEDLNYRGDVKKIFQAFVYKLAHVCDSIPGNGGGTVTSIMLLRGSGSAKVEYHLASNQRSHNDLENIRAYIRHLLERVDRASTSGNVSELRKDLLNAVLWFNRPRINSYMSRLETEIQLCIDNNRDENSTVQALRRTLDLLGFHHARMATQSQYLHRCNILLHNLISLKASEVWGHIDQRATGIRLNGVTSNSSACWPETRHMVNRLLSYCKDIEFFILAKDNWPEIFRNFEILACPSSQPNKCPGRNKSMTAESIVGRMTRKEHLIERFRECVHDLQIMHLDQRIKTEYQKDNFRPIVHSEILLLNHLEKTAGSVSPTRFFKDWMYIGSSKPICRLCEYYFEEHRSGVEHRSSHKNLYISWRLPDVLRSEGDGGEERRQVMFDRLLQRIRKDAFDLVEKKVRPTLRNHDSITSSVSMTLQGNWSEPSDISEVLSSMGSLRLNIDEHSEE</sequence>
<protein>
    <submittedName>
        <fullName evidence="1">Uncharacterized protein</fullName>
    </submittedName>
</protein>
<evidence type="ECO:0000313" key="2">
    <source>
        <dbReference type="Proteomes" id="UP001224890"/>
    </source>
</evidence>
<dbReference type="GeneID" id="85460730"/>
<keyword evidence="2" id="KW-1185">Reference proteome</keyword>
<dbReference type="Pfam" id="PF14441">
    <property type="entry name" value="OTT_1508_deam"/>
    <property type="match status" value="1"/>
</dbReference>
<dbReference type="AlphaFoldDB" id="A0AAJ0ENL8"/>
<comment type="caution">
    <text evidence="1">The sequence shown here is derived from an EMBL/GenBank/DDBJ whole genome shotgun (WGS) entry which is preliminary data.</text>
</comment>